<dbReference type="EMBL" id="MLBF01000028">
    <property type="protein sequence ID" value="OLN29946.1"/>
    <property type="molecule type" value="Genomic_DNA"/>
</dbReference>
<dbReference type="AlphaFoldDB" id="A0A1Q8QRK4"/>
<dbReference type="Proteomes" id="UP000186102">
    <property type="component" value="Unassembled WGS sequence"/>
</dbReference>
<name>A0A1Q8QRK4_9FIRM</name>
<keyword evidence="2" id="KW-1185">Reference proteome</keyword>
<protein>
    <submittedName>
        <fullName evidence="1">Uncharacterized protein</fullName>
    </submittedName>
</protein>
<dbReference type="STRING" id="1888891.DSOL_3286"/>
<evidence type="ECO:0000313" key="2">
    <source>
        <dbReference type="Proteomes" id="UP000186102"/>
    </source>
</evidence>
<accession>A0A1Q8QRK4</accession>
<reference evidence="1 2" key="1">
    <citation type="submission" date="2016-09" db="EMBL/GenBank/DDBJ databases">
        <title>Complete genome of Desulfosporosinus sp. OL.</title>
        <authorList>
            <person name="Mardanov A."/>
            <person name="Beletsky A."/>
            <person name="Panova A."/>
            <person name="Karnachuk O."/>
            <person name="Ravin N."/>
        </authorList>
    </citation>
    <scope>NUCLEOTIDE SEQUENCE [LARGE SCALE GENOMIC DNA]</scope>
    <source>
        <strain evidence="1 2">OL</strain>
    </source>
</reference>
<gene>
    <name evidence="1" type="ORF">DSOL_3286</name>
</gene>
<comment type="caution">
    <text evidence="1">The sequence shown here is derived from an EMBL/GenBank/DDBJ whole genome shotgun (WGS) entry which is preliminary data.</text>
</comment>
<sequence length="53" mass="5737">MAAIVTITSNWGQLKQEEQSHLKTLYARILAKAILTGGHGASKDTKVLKASKE</sequence>
<proteinExistence type="predicted"/>
<organism evidence="1 2">
    <name type="scientific">Desulfosporosinus metallidurans</name>
    <dbReference type="NCBI Taxonomy" id="1888891"/>
    <lineage>
        <taxon>Bacteria</taxon>
        <taxon>Bacillati</taxon>
        <taxon>Bacillota</taxon>
        <taxon>Clostridia</taxon>
        <taxon>Eubacteriales</taxon>
        <taxon>Desulfitobacteriaceae</taxon>
        <taxon>Desulfosporosinus</taxon>
    </lineage>
</organism>
<evidence type="ECO:0000313" key="1">
    <source>
        <dbReference type="EMBL" id="OLN29946.1"/>
    </source>
</evidence>
<dbReference type="RefSeq" id="WP_170871531.1">
    <property type="nucleotide sequence ID" value="NZ_MLBF01000028.1"/>
</dbReference>